<sequence>MSENKKSRVQRNKTKNNRSDLILKLSIGLLAMALIILMFEFFYPGSNQDPEGDILAGMDQQEESSSVMASSSSPESIETKESESEAKKEESKEESKEKPKEEPKKEDEIIEVASDDPNVIKAYSGEWEPVETSQGGPHVTNYEDGSADRIEIRRATSQVTGVSEDDMIEYWVGSDGGAEDKVTSTILETSTQRYYKVYLTWNDGQGWQVTRYEEIYDFIQ</sequence>
<keyword evidence="5" id="KW-1185">Reference proteome</keyword>
<dbReference type="RefSeq" id="WP_062469018.1">
    <property type="nucleotide sequence ID" value="NZ_BBYN01000010.1"/>
</dbReference>
<dbReference type="STRING" id="708126.BW727_101134"/>
<protein>
    <recommendedName>
        <fullName evidence="3">DUF1510 domain-containing protein</fullName>
    </recommendedName>
</protein>
<dbReference type="EMBL" id="CP019728">
    <property type="protein sequence ID" value="AQS53502.1"/>
    <property type="molecule type" value="Genomic_DNA"/>
</dbReference>
<feature type="compositionally biased region" description="Basic and acidic residues" evidence="1">
    <location>
        <begin position="77"/>
        <end position="107"/>
    </location>
</feature>
<dbReference type="OrthoDB" id="2168558at2"/>
<dbReference type="AlphaFoldDB" id="A0A1S6IPM2"/>
<proteinExistence type="predicted"/>
<dbReference type="KEGG" id="jda:BW727_101134"/>
<dbReference type="Pfam" id="PF07423">
    <property type="entry name" value="DUF1510"/>
    <property type="match status" value="1"/>
</dbReference>
<evidence type="ECO:0000313" key="4">
    <source>
        <dbReference type="EMBL" id="AQS53502.1"/>
    </source>
</evidence>
<evidence type="ECO:0000313" key="5">
    <source>
        <dbReference type="Proteomes" id="UP000188993"/>
    </source>
</evidence>
<evidence type="ECO:0000259" key="3">
    <source>
        <dbReference type="Pfam" id="PF07423"/>
    </source>
</evidence>
<name>A0A1S6IPM2_9LACT</name>
<feature type="domain" description="DUF1510" evidence="3">
    <location>
        <begin position="123"/>
        <end position="214"/>
    </location>
</feature>
<feature type="transmembrane region" description="Helical" evidence="2">
    <location>
        <begin position="21"/>
        <end position="43"/>
    </location>
</feature>
<dbReference type="InterPro" id="IPR009988">
    <property type="entry name" value="DUF1510"/>
</dbReference>
<feature type="compositionally biased region" description="Low complexity" evidence="1">
    <location>
        <begin position="63"/>
        <end position="76"/>
    </location>
</feature>
<evidence type="ECO:0000256" key="1">
    <source>
        <dbReference type="SAM" id="MobiDB-lite"/>
    </source>
</evidence>
<organism evidence="4 5">
    <name type="scientific">Jeotgalibaca dankookensis</name>
    <dbReference type="NCBI Taxonomy" id="708126"/>
    <lineage>
        <taxon>Bacteria</taxon>
        <taxon>Bacillati</taxon>
        <taxon>Bacillota</taxon>
        <taxon>Bacilli</taxon>
        <taxon>Lactobacillales</taxon>
        <taxon>Carnobacteriaceae</taxon>
        <taxon>Jeotgalibaca</taxon>
    </lineage>
</organism>
<keyword evidence="2" id="KW-0812">Transmembrane</keyword>
<evidence type="ECO:0000256" key="2">
    <source>
        <dbReference type="SAM" id="Phobius"/>
    </source>
</evidence>
<dbReference type="Proteomes" id="UP000188993">
    <property type="component" value="Chromosome"/>
</dbReference>
<gene>
    <name evidence="4" type="ORF">BW727_101134</name>
</gene>
<keyword evidence="2" id="KW-1133">Transmembrane helix</keyword>
<reference evidence="4 5" key="1">
    <citation type="journal article" date="2014" name="Int. J. Syst. Evol. Microbiol.">
        <title>Jeotgalibaca dankookensis gen. nov., sp. nov., a member of the family Carnobacteriaceae, isolated from seujeot (Korean traditional food).</title>
        <authorList>
            <person name="Lee D.G."/>
            <person name="Trujillo M.E."/>
            <person name="Kang H."/>
            <person name="Ahn T.Y."/>
        </authorList>
    </citation>
    <scope>NUCLEOTIDE SEQUENCE [LARGE SCALE GENOMIC DNA]</scope>
    <source>
        <strain evidence="4 5">EX-07</strain>
    </source>
</reference>
<feature type="region of interest" description="Disordered" evidence="1">
    <location>
        <begin position="52"/>
        <end position="113"/>
    </location>
</feature>
<keyword evidence="2" id="KW-0472">Membrane</keyword>
<accession>A0A1S6IPM2</accession>